<dbReference type="EMBL" id="QGGG01000007">
    <property type="protein sequence ID" value="PWJ83958.1"/>
    <property type="molecule type" value="Genomic_DNA"/>
</dbReference>
<dbReference type="AlphaFoldDB" id="A0A316C2W5"/>
<proteinExistence type="predicted"/>
<protein>
    <recommendedName>
        <fullName evidence="4">PsiF repeat-containing protein</fullName>
    </recommendedName>
</protein>
<feature type="chain" id="PRO_5016271280" description="PsiF repeat-containing protein" evidence="1">
    <location>
        <begin position="28"/>
        <end position="174"/>
    </location>
</feature>
<evidence type="ECO:0008006" key="4">
    <source>
        <dbReference type="Google" id="ProtNLM"/>
    </source>
</evidence>
<keyword evidence="1" id="KW-0732">Signal</keyword>
<evidence type="ECO:0000256" key="1">
    <source>
        <dbReference type="SAM" id="SignalP"/>
    </source>
</evidence>
<organism evidence="2 3">
    <name type="scientific">Pseudaminobacter salicylatoxidans</name>
    <dbReference type="NCBI Taxonomy" id="93369"/>
    <lineage>
        <taxon>Bacteria</taxon>
        <taxon>Pseudomonadati</taxon>
        <taxon>Pseudomonadota</taxon>
        <taxon>Alphaproteobacteria</taxon>
        <taxon>Hyphomicrobiales</taxon>
        <taxon>Phyllobacteriaceae</taxon>
        <taxon>Pseudaminobacter</taxon>
    </lineage>
</organism>
<reference evidence="2 3" key="1">
    <citation type="submission" date="2018-05" db="EMBL/GenBank/DDBJ databases">
        <title>Genomic Encyclopedia of Type Strains, Phase IV (KMG-IV): sequencing the most valuable type-strain genomes for metagenomic binning, comparative biology and taxonomic classification.</title>
        <authorList>
            <person name="Goeker M."/>
        </authorList>
    </citation>
    <scope>NUCLEOTIDE SEQUENCE [LARGE SCALE GENOMIC DNA]</scope>
    <source>
        <strain evidence="2 3">DSM 6986</strain>
    </source>
</reference>
<accession>A0A316C2W5</accession>
<gene>
    <name evidence="2" type="ORF">C7441_107118</name>
</gene>
<sequence length="174" mass="18831">MTFKTLIPASVLFAGAALFFLPSAVFAANPTAAQNVTKACSAKYDAAKKANTLHGQTWQQYLHDCSASMRGGAAAAPSRTYTPATRSPSFFTIPATPDAQRQAAGSVSPLFSLAAETMMNGHNAQPMPRKMGYRQRLFNCTNEWHAAREAGALPQNEKWAQYWRECDARLKAGG</sequence>
<keyword evidence="3" id="KW-1185">Reference proteome</keyword>
<feature type="signal peptide" evidence="1">
    <location>
        <begin position="1"/>
        <end position="27"/>
    </location>
</feature>
<dbReference type="Proteomes" id="UP000245396">
    <property type="component" value="Unassembled WGS sequence"/>
</dbReference>
<evidence type="ECO:0000313" key="3">
    <source>
        <dbReference type="Proteomes" id="UP000245396"/>
    </source>
</evidence>
<name>A0A316C2W5_PSESE</name>
<evidence type="ECO:0000313" key="2">
    <source>
        <dbReference type="EMBL" id="PWJ83958.1"/>
    </source>
</evidence>
<comment type="caution">
    <text evidence="2">The sequence shown here is derived from an EMBL/GenBank/DDBJ whole genome shotgun (WGS) entry which is preliminary data.</text>
</comment>